<gene>
    <name evidence="1" type="ORF">A2024_05615</name>
</gene>
<sequence length="133" mass="15938">MDEIFSNKTKVLKSAIKQLFNEINLRFQVDKDVFQSITDDICACYTFLEEVKLHVGRGYDMEMVLSLMPRRSQLETQIFDLKKQKRTEALECWRDMMVLKKYLMMALSEYWKLSKRQQLLSSDLIEDKENEHN</sequence>
<evidence type="ECO:0000313" key="1">
    <source>
        <dbReference type="EMBL" id="OGF14012.1"/>
    </source>
</evidence>
<protein>
    <submittedName>
        <fullName evidence="1">Uncharacterized protein</fullName>
    </submittedName>
</protein>
<proteinExistence type="predicted"/>
<name>A0A1F5RI44_9BACT</name>
<dbReference type="AlphaFoldDB" id="A0A1F5RI44"/>
<dbReference type="Proteomes" id="UP000177230">
    <property type="component" value="Unassembled WGS sequence"/>
</dbReference>
<accession>A0A1F5RI44</accession>
<organism evidence="1 2">
    <name type="scientific">Candidatus Edwardsbacteria bacterium GWF2_54_11</name>
    <dbReference type="NCBI Taxonomy" id="1817851"/>
    <lineage>
        <taxon>Bacteria</taxon>
        <taxon>Candidatus Edwardsiibacteriota</taxon>
    </lineage>
</organism>
<comment type="caution">
    <text evidence="1">The sequence shown here is derived from an EMBL/GenBank/DDBJ whole genome shotgun (WGS) entry which is preliminary data.</text>
</comment>
<evidence type="ECO:0000313" key="2">
    <source>
        <dbReference type="Proteomes" id="UP000177230"/>
    </source>
</evidence>
<reference evidence="1 2" key="1">
    <citation type="journal article" date="2016" name="Nat. Commun.">
        <title>Thousands of microbial genomes shed light on interconnected biogeochemical processes in an aquifer system.</title>
        <authorList>
            <person name="Anantharaman K."/>
            <person name="Brown C.T."/>
            <person name="Hug L.A."/>
            <person name="Sharon I."/>
            <person name="Castelle C.J."/>
            <person name="Probst A.J."/>
            <person name="Thomas B.C."/>
            <person name="Singh A."/>
            <person name="Wilkins M.J."/>
            <person name="Karaoz U."/>
            <person name="Brodie E.L."/>
            <person name="Williams K.H."/>
            <person name="Hubbard S.S."/>
            <person name="Banfield J.F."/>
        </authorList>
    </citation>
    <scope>NUCLEOTIDE SEQUENCE [LARGE SCALE GENOMIC DNA]</scope>
</reference>
<dbReference type="EMBL" id="MFFM01000009">
    <property type="protein sequence ID" value="OGF14012.1"/>
    <property type="molecule type" value="Genomic_DNA"/>
</dbReference>